<evidence type="ECO:0000313" key="9">
    <source>
        <dbReference type="Proteomes" id="UP000186817"/>
    </source>
</evidence>
<dbReference type="InterPro" id="IPR027359">
    <property type="entry name" value="Volt_channel_dom_sf"/>
</dbReference>
<evidence type="ECO:0000259" key="7">
    <source>
        <dbReference type="PROSITE" id="PS50222"/>
    </source>
</evidence>
<feature type="domain" description="EF-hand" evidence="7">
    <location>
        <begin position="326"/>
        <end position="361"/>
    </location>
</feature>
<dbReference type="InterPro" id="IPR011992">
    <property type="entry name" value="EF-hand-dom_pair"/>
</dbReference>
<feature type="transmembrane region" description="Helical" evidence="6">
    <location>
        <begin position="100"/>
        <end position="120"/>
    </location>
</feature>
<name>A0A1Q9BYU1_SYMMI</name>
<keyword evidence="3" id="KW-0106">Calcium</keyword>
<dbReference type="AlphaFoldDB" id="A0A1Q9BYU1"/>
<dbReference type="Proteomes" id="UP000186817">
    <property type="component" value="Unassembled WGS sequence"/>
</dbReference>
<evidence type="ECO:0000256" key="1">
    <source>
        <dbReference type="ARBA" id="ARBA00004141"/>
    </source>
</evidence>
<feature type="transmembrane region" description="Helical" evidence="6">
    <location>
        <begin position="148"/>
        <end position="174"/>
    </location>
</feature>
<evidence type="ECO:0000256" key="4">
    <source>
        <dbReference type="ARBA" id="ARBA00022989"/>
    </source>
</evidence>
<keyword evidence="4 6" id="KW-1133">Transmembrane helix</keyword>
<dbReference type="InterPro" id="IPR018247">
    <property type="entry name" value="EF_Hand_1_Ca_BS"/>
</dbReference>
<dbReference type="GO" id="GO:0005509">
    <property type="term" value="F:calcium ion binding"/>
    <property type="evidence" value="ECO:0007669"/>
    <property type="project" value="InterPro"/>
</dbReference>
<dbReference type="GO" id="GO:0016020">
    <property type="term" value="C:membrane"/>
    <property type="evidence" value="ECO:0007669"/>
    <property type="project" value="UniProtKB-SubCell"/>
</dbReference>
<sequence>AKTGANKKKDANPEQTFRVSLYTRDKEPVKESVKGRLRRFVADGPLDVLAGVYPAVPQTVDRPEIFETIEYIFLAFYVCEMLTRVVLLRKSWFYTAEEGLMWANYFDATIVIFGLVDVLVQKVALPEEGETHFGAVLLRLLKVFKDTFFASLSSLFWSMIMLVCMLIAALILCVETSTTIGIDRREWLFIRYGSFFRAMYTMFEITFSGGWPNLVRPLVDEVSILFVIPGLSITHWAESLAFTEANGMLESYCGLGLDAEFTDFAVFGPDSRVGGKPSGLRTLIYVVAIVFAALRLITALFVRSTMQVLNDDAAAAILERMQRSAELQDKLLQVFNDADADGDGYLTLKEFERMLELPEIKHYLSVLDMDVRDARMLLVLLLHETGKVRKECQAILQVLGGNTLRMYELLAYTMAYHGGGGYGVQSQRDGEQYFRQKSLHVSM</sequence>
<dbReference type="Gene3D" id="1.20.120.350">
    <property type="entry name" value="Voltage-gated potassium channels. Chain C"/>
    <property type="match status" value="1"/>
</dbReference>
<evidence type="ECO:0000256" key="5">
    <source>
        <dbReference type="ARBA" id="ARBA00023136"/>
    </source>
</evidence>
<feature type="non-terminal residue" evidence="8">
    <location>
        <position position="1"/>
    </location>
</feature>
<feature type="transmembrane region" description="Helical" evidence="6">
    <location>
        <begin position="282"/>
        <end position="302"/>
    </location>
</feature>
<keyword evidence="9" id="KW-1185">Reference proteome</keyword>
<dbReference type="Pfam" id="PF00520">
    <property type="entry name" value="Ion_trans"/>
    <property type="match status" value="1"/>
</dbReference>
<dbReference type="EMBL" id="LSRX01002245">
    <property type="protein sequence ID" value="OLP75842.1"/>
    <property type="molecule type" value="Genomic_DNA"/>
</dbReference>
<dbReference type="PROSITE" id="PS00018">
    <property type="entry name" value="EF_HAND_1"/>
    <property type="match status" value="1"/>
</dbReference>
<reference evidence="8 9" key="1">
    <citation type="submission" date="2016-02" db="EMBL/GenBank/DDBJ databases">
        <title>Genome analysis of coral dinoflagellate symbionts highlights evolutionary adaptations to a symbiotic lifestyle.</title>
        <authorList>
            <person name="Aranda M."/>
            <person name="Li Y."/>
            <person name="Liew Y.J."/>
            <person name="Baumgarten S."/>
            <person name="Simakov O."/>
            <person name="Wilson M."/>
            <person name="Piel J."/>
            <person name="Ashoor H."/>
            <person name="Bougouffa S."/>
            <person name="Bajic V.B."/>
            <person name="Ryu T."/>
            <person name="Ravasi T."/>
            <person name="Bayer T."/>
            <person name="Micklem G."/>
            <person name="Kim H."/>
            <person name="Bhak J."/>
            <person name="Lajeunesse T.C."/>
            <person name="Voolstra C.R."/>
        </authorList>
    </citation>
    <scope>NUCLEOTIDE SEQUENCE [LARGE SCALE GENOMIC DNA]</scope>
    <source>
        <strain evidence="8 9">CCMP2467</strain>
    </source>
</reference>
<dbReference type="GO" id="GO:0005216">
    <property type="term" value="F:monoatomic ion channel activity"/>
    <property type="evidence" value="ECO:0007669"/>
    <property type="project" value="InterPro"/>
</dbReference>
<dbReference type="OrthoDB" id="26525at2759"/>
<protein>
    <recommendedName>
        <fullName evidence="7">EF-hand domain-containing protein</fullName>
    </recommendedName>
</protein>
<gene>
    <name evidence="8" type="ORF">AK812_SmicGene44300</name>
</gene>
<evidence type="ECO:0000256" key="2">
    <source>
        <dbReference type="ARBA" id="ARBA00022692"/>
    </source>
</evidence>
<comment type="subcellular location">
    <subcellularLocation>
        <location evidence="1">Membrane</location>
        <topology evidence="1">Multi-pass membrane protein</topology>
    </subcellularLocation>
</comment>
<dbReference type="SUPFAM" id="SSF81324">
    <property type="entry name" value="Voltage-gated potassium channels"/>
    <property type="match status" value="1"/>
</dbReference>
<keyword evidence="5 6" id="KW-0472">Membrane</keyword>
<dbReference type="PROSITE" id="PS50222">
    <property type="entry name" value="EF_HAND_2"/>
    <property type="match status" value="1"/>
</dbReference>
<dbReference type="SUPFAM" id="SSF47473">
    <property type="entry name" value="EF-hand"/>
    <property type="match status" value="1"/>
</dbReference>
<comment type="caution">
    <text evidence="8">The sequence shown here is derived from an EMBL/GenBank/DDBJ whole genome shotgun (WGS) entry which is preliminary data.</text>
</comment>
<evidence type="ECO:0000256" key="3">
    <source>
        <dbReference type="ARBA" id="ARBA00022837"/>
    </source>
</evidence>
<accession>A0A1Q9BYU1</accession>
<dbReference type="Gene3D" id="1.10.238.10">
    <property type="entry name" value="EF-hand"/>
    <property type="match status" value="1"/>
</dbReference>
<evidence type="ECO:0000256" key="6">
    <source>
        <dbReference type="SAM" id="Phobius"/>
    </source>
</evidence>
<dbReference type="InterPro" id="IPR005821">
    <property type="entry name" value="Ion_trans_dom"/>
</dbReference>
<keyword evidence="2 6" id="KW-0812">Transmembrane</keyword>
<organism evidence="8 9">
    <name type="scientific">Symbiodinium microadriaticum</name>
    <name type="common">Dinoflagellate</name>
    <name type="synonym">Zooxanthella microadriatica</name>
    <dbReference type="NCBI Taxonomy" id="2951"/>
    <lineage>
        <taxon>Eukaryota</taxon>
        <taxon>Sar</taxon>
        <taxon>Alveolata</taxon>
        <taxon>Dinophyceae</taxon>
        <taxon>Suessiales</taxon>
        <taxon>Symbiodiniaceae</taxon>
        <taxon>Symbiodinium</taxon>
    </lineage>
</organism>
<feature type="transmembrane region" description="Helical" evidence="6">
    <location>
        <begin position="195"/>
        <end position="214"/>
    </location>
</feature>
<dbReference type="InterPro" id="IPR002048">
    <property type="entry name" value="EF_hand_dom"/>
</dbReference>
<dbReference type="SMART" id="SM00054">
    <property type="entry name" value="EFh"/>
    <property type="match status" value="1"/>
</dbReference>
<evidence type="ECO:0000313" key="8">
    <source>
        <dbReference type="EMBL" id="OLP75842.1"/>
    </source>
</evidence>
<proteinExistence type="predicted"/>